<dbReference type="Proteomes" id="UP000663842">
    <property type="component" value="Unassembled WGS sequence"/>
</dbReference>
<evidence type="ECO:0000313" key="1">
    <source>
        <dbReference type="EMBL" id="CAF1618414.1"/>
    </source>
</evidence>
<protein>
    <submittedName>
        <fullName evidence="2">Uncharacterized protein</fullName>
    </submittedName>
</protein>
<organism evidence="2 4">
    <name type="scientific">Rotaria magnacalcarata</name>
    <dbReference type="NCBI Taxonomy" id="392030"/>
    <lineage>
        <taxon>Eukaryota</taxon>
        <taxon>Metazoa</taxon>
        <taxon>Spiralia</taxon>
        <taxon>Gnathifera</taxon>
        <taxon>Rotifera</taxon>
        <taxon>Eurotatoria</taxon>
        <taxon>Bdelloidea</taxon>
        <taxon>Philodinida</taxon>
        <taxon>Philodinidae</taxon>
        <taxon>Rotaria</taxon>
    </lineage>
</organism>
<dbReference type="EMBL" id="CAJOBH010227248">
    <property type="protein sequence ID" value="CAF5056228.1"/>
    <property type="molecule type" value="Genomic_DNA"/>
</dbReference>
<sequence length="83" mass="9309">MDNQDSSSTNYFVFGDSHAKCISSNFATSSYNLITRSIPGLKWKDRYDRKLSLYALLSLPEMHSSLSKANAIESLSLITTLKK</sequence>
<dbReference type="Proteomes" id="UP000681967">
    <property type="component" value="Unassembled WGS sequence"/>
</dbReference>
<evidence type="ECO:0000313" key="3">
    <source>
        <dbReference type="EMBL" id="CAF5056228.1"/>
    </source>
</evidence>
<evidence type="ECO:0000313" key="4">
    <source>
        <dbReference type="Proteomes" id="UP000663842"/>
    </source>
</evidence>
<proteinExistence type="predicted"/>
<gene>
    <name evidence="3" type="ORF">BYL167_LOCUS58710</name>
    <name evidence="1" type="ORF">CJN711_LOCUS37539</name>
    <name evidence="2" type="ORF">UXM345_LOCUS25171</name>
</gene>
<dbReference type="EMBL" id="CAJOBF010004763">
    <property type="protein sequence ID" value="CAF4151931.1"/>
    <property type="molecule type" value="Genomic_DNA"/>
</dbReference>
<accession>A0A819YAB3</accession>
<reference evidence="2" key="1">
    <citation type="submission" date="2021-02" db="EMBL/GenBank/DDBJ databases">
        <authorList>
            <person name="Nowell W R."/>
        </authorList>
    </citation>
    <scope>NUCLEOTIDE SEQUENCE</scope>
</reference>
<dbReference type="AlphaFoldDB" id="A0A819YAB3"/>
<name>A0A819YAB3_9BILA</name>
<dbReference type="Proteomes" id="UP000663855">
    <property type="component" value="Unassembled WGS sequence"/>
</dbReference>
<dbReference type="EMBL" id="CAJNOV010018301">
    <property type="protein sequence ID" value="CAF1618414.1"/>
    <property type="molecule type" value="Genomic_DNA"/>
</dbReference>
<comment type="caution">
    <text evidence="2">The sequence shown here is derived from an EMBL/GenBank/DDBJ whole genome shotgun (WGS) entry which is preliminary data.</text>
</comment>
<evidence type="ECO:0000313" key="2">
    <source>
        <dbReference type="EMBL" id="CAF4151931.1"/>
    </source>
</evidence>